<name>A0A9D0ZFQ6_9FIRM</name>
<dbReference type="GO" id="GO:0005737">
    <property type="term" value="C:cytoplasm"/>
    <property type="evidence" value="ECO:0007669"/>
    <property type="project" value="TreeGrafter"/>
</dbReference>
<dbReference type="NCBIfam" id="TIGR00745">
    <property type="entry name" value="apbA_panE"/>
    <property type="match status" value="1"/>
</dbReference>
<organism evidence="7 8">
    <name type="scientific">Candidatus Scatomorpha intestinavium</name>
    <dbReference type="NCBI Taxonomy" id="2840922"/>
    <lineage>
        <taxon>Bacteria</taxon>
        <taxon>Bacillati</taxon>
        <taxon>Bacillota</taxon>
        <taxon>Clostridia</taxon>
        <taxon>Eubacteriales</taxon>
        <taxon>Candidatus Scatomorpha</taxon>
    </lineage>
</organism>
<evidence type="ECO:0000313" key="7">
    <source>
        <dbReference type="EMBL" id="HIQ79419.1"/>
    </source>
</evidence>
<dbReference type="EC" id="1.1.1.169" evidence="4"/>
<dbReference type="GO" id="GO:0015940">
    <property type="term" value="P:pantothenate biosynthetic process"/>
    <property type="evidence" value="ECO:0007669"/>
    <property type="project" value="UniProtKB-KW"/>
</dbReference>
<reference evidence="7" key="1">
    <citation type="submission" date="2020-10" db="EMBL/GenBank/DDBJ databases">
        <authorList>
            <person name="Gilroy R."/>
        </authorList>
    </citation>
    <scope>NUCLEOTIDE SEQUENCE</scope>
    <source>
        <strain evidence="7">ChiBcolR7-354</strain>
    </source>
</reference>
<dbReference type="PANTHER" id="PTHR21708:SF26">
    <property type="entry name" value="2-DEHYDROPANTOATE 2-REDUCTASE"/>
    <property type="match status" value="1"/>
</dbReference>
<dbReference type="Gene3D" id="3.40.50.720">
    <property type="entry name" value="NAD(P)-binding Rossmann-like Domain"/>
    <property type="match status" value="1"/>
</dbReference>
<comment type="catalytic activity">
    <reaction evidence="4">
        <text>(R)-pantoate + NADP(+) = 2-dehydropantoate + NADPH + H(+)</text>
        <dbReference type="Rhea" id="RHEA:16233"/>
        <dbReference type="ChEBI" id="CHEBI:11561"/>
        <dbReference type="ChEBI" id="CHEBI:15378"/>
        <dbReference type="ChEBI" id="CHEBI:15980"/>
        <dbReference type="ChEBI" id="CHEBI:57783"/>
        <dbReference type="ChEBI" id="CHEBI:58349"/>
        <dbReference type="EC" id="1.1.1.169"/>
    </reaction>
</comment>
<comment type="similarity">
    <text evidence="1 4">Belongs to the ketopantoate reductase family.</text>
</comment>
<dbReference type="AlphaFoldDB" id="A0A9D0ZFQ6"/>
<comment type="function">
    <text evidence="4">Catalyzes the NADPH-dependent reduction of ketopantoate into pantoic acid.</text>
</comment>
<evidence type="ECO:0000313" key="8">
    <source>
        <dbReference type="Proteomes" id="UP000824262"/>
    </source>
</evidence>
<proteinExistence type="inferred from homology"/>
<feature type="domain" description="Ketopantoate reductase N-terminal" evidence="5">
    <location>
        <begin position="3"/>
        <end position="142"/>
    </location>
</feature>
<dbReference type="InterPro" id="IPR003710">
    <property type="entry name" value="ApbA"/>
</dbReference>
<evidence type="ECO:0000256" key="1">
    <source>
        <dbReference type="ARBA" id="ARBA00007870"/>
    </source>
</evidence>
<dbReference type="InterPro" id="IPR051402">
    <property type="entry name" value="KPR-Related"/>
</dbReference>
<keyword evidence="2 4" id="KW-0521">NADP</keyword>
<evidence type="ECO:0000256" key="2">
    <source>
        <dbReference type="ARBA" id="ARBA00022857"/>
    </source>
</evidence>
<dbReference type="Pfam" id="PF02558">
    <property type="entry name" value="ApbA"/>
    <property type="match status" value="1"/>
</dbReference>
<dbReference type="EMBL" id="DVGA01000101">
    <property type="protein sequence ID" value="HIQ79419.1"/>
    <property type="molecule type" value="Genomic_DNA"/>
</dbReference>
<comment type="caution">
    <text evidence="7">The sequence shown here is derived from an EMBL/GenBank/DDBJ whole genome shotgun (WGS) entry which is preliminary data.</text>
</comment>
<dbReference type="InterPro" id="IPR036291">
    <property type="entry name" value="NAD(P)-bd_dom_sf"/>
</dbReference>
<dbReference type="InterPro" id="IPR013328">
    <property type="entry name" value="6PGD_dom2"/>
</dbReference>
<accession>A0A9D0ZFQ6</accession>
<dbReference type="FunFam" id="1.10.1040.10:FF:000017">
    <property type="entry name" value="2-dehydropantoate 2-reductase"/>
    <property type="match status" value="1"/>
</dbReference>
<keyword evidence="4" id="KW-0566">Pantothenate biosynthesis</keyword>
<dbReference type="GO" id="GO:0008677">
    <property type="term" value="F:2-dehydropantoate 2-reductase activity"/>
    <property type="evidence" value="ECO:0007669"/>
    <property type="project" value="UniProtKB-EC"/>
</dbReference>
<protein>
    <recommendedName>
        <fullName evidence="4">2-dehydropantoate 2-reductase</fullName>
        <ecNumber evidence="4">1.1.1.169</ecNumber>
    </recommendedName>
    <alternativeName>
        <fullName evidence="4">Ketopantoate reductase</fullName>
    </alternativeName>
</protein>
<feature type="domain" description="Ketopantoate reductase C-terminal" evidence="6">
    <location>
        <begin position="184"/>
        <end position="306"/>
    </location>
</feature>
<evidence type="ECO:0000256" key="4">
    <source>
        <dbReference type="RuleBase" id="RU362068"/>
    </source>
</evidence>
<reference evidence="7" key="2">
    <citation type="journal article" date="2021" name="PeerJ">
        <title>Extensive microbial diversity within the chicken gut microbiome revealed by metagenomics and culture.</title>
        <authorList>
            <person name="Gilroy R."/>
            <person name="Ravi A."/>
            <person name="Getino M."/>
            <person name="Pursley I."/>
            <person name="Horton D.L."/>
            <person name="Alikhan N.F."/>
            <person name="Baker D."/>
            <person name="Gharbi K."/>
            <person name="Hall N."/>
            <person name="Watson M."/>
            <person name="Adriaenssens E.M."/>
            <person name="Foster-Nyarko E."/>
            <person name="Jarju S."/>
            <person name="Secka A."/>
            <person name="Antonio M."/>
            <person name="Oren A."/>
            <person name="Chaudhuri R.R."/>
            <person name="La Ragione R."/>
            <person name="Hildebrand F."/>
            <person name="Pallen M.J."/>
        </authorList>
    </citation>
    <scope>NUCLEOTIDE SEQUENCE</scope>
    <source>
        <strain evidence="7">ChiBcolR7-354</strain>
    </source>
</reference>
<gene>
    <name evidence="7" type="ORF">IAB77_09220</name>
</gene>
<dbReference type="SUPFAM" id="SSF51735">
    <property type="entry name" value="NAD(P)-binding Rossmann-fold domains"/>
    <property type="match status" value="1"/>
</dbReference>
<evidence type="ECO:0000259" key="5">
    <source>
        <dbReference type="Pfam" id="PF02558"/>
    </source>
</evidence>
<dbReference type="Proteomes" id="UP000824262">
    <property type="component" value="Unassembled WGS sequence"/>
</dbReference>
<comment type="pathway">
    <text evidence="4">Cofactor biosynthesis; (R)-pantothenate biosynthesis; (R)-pantoate from 3-methyl-2-oxobutanoate: step 2/2.</text>
</comment>
<keyword evidence="3 4" id="KW-0560">Oxidoreductase</keyword>
<evidence type="ECO:0000259" key="6">
    <source>
        <dbReference type="Pfam" id="PF08546"/>
    </source>
</evidence>
<dbReference type="Gene3D" id="1.10.1040.10">
    <property type="entry name" value="N-(1-d-carboxylethyl)-l-norvaline Dehydrogenase, domain 2"/>
    <property type="match status" value="1"/>
</dbReference>
<dbReference type="Pfam" id="PF08546">
    <property type="entry name" value="ApbA_C"/>
    <property type="match status" value="1"/>
</dbReference>
<dbReference type="InterPro" id="IPR013332">
    <property type="entry name" value="KPR_N"/>
</dbReference>
<dbReference type="InterPro" id="IPR013752">
    <property type="entry name" value="KPA_reductase"/>
</dbReference>
<evidence type="ECO:0000256" key="3">
    <source>
        <dbReference type="ARBA" id="ARBA00023002"/>
    </source>
</evidence>
<dbReference type="SUPFAM" id="SSF48179">
    <property type="entry name" value="6-phosphogluconate dehydrogenase C-terminal domain-like"/>
    <property type="match status" value="1"/>
</dbReference>
<sequence length="319" mass="34074">MKIAMIGSGAAGSVFAGYLRRGGADITLVDPYKEHMDKIAKDGLTFVIYPDQEYQVTGYKTAYNADHIGTMDIVIFMTKATQLESAIETAKPCIGENTVLVSLLNGLGNEDKLAAAVGPGRVIYGSGVLGTALDGPGKCISSPGAGEIQMNFGAMENNPLTEAAGKHLEKCFIDGGCPTKFWDDVRPALWTKIVVNSTFNPLCALTRLKVKDLLADPNGLAMVIQVVSECCAVATAKGCPMDAKTFMMGVKNAGGSGIVDYYPSMAQDMLMFKRQTEIMTLNGAVAEYGRQLGIPTPACDFITKQVLCMQANYDKQYEG</sequence>
<dbReference type="InterPro" id="IPR008927">
    <property type="entry name" value="6-PGluconate_DH-like_C_sf"/>
</dbReference>
<dbReference type="PANTHER" id="PTHR21708">
    <property type="entry name" value="PROBABLE 2-DEHYDROPANTOATE 2-REDUCTASE"/>
    <property type="match status" value="1"/>
</dbReference>